<evidence type="ECO:0000313" key="1">
    <source>
        <dbReference type="EMBL" id="CAB3394784.1"/>
    </source>
</evidence>
<protein>
    <submittedName>
        <fullName evidence="1">Hemolysin D</fullName>
    </submittedName>
</protein>
<evidence type="ECO:0000313" key="2">
    <source>
        <dbReference type="Proteomes" id="UP000501793"/>
    </source>
</evidence>
<reference evidence="1" key="1">
    <citation type="submission" date="2020-04" db="EMBL/GenBank/DDBJ databases">
        <authorList>
            <person name="Hogendoorn C."/>
        </authorList>
    </citation>
    <scope>NUCLEOTIDE SEQUENCE</scope>
    <source>
        <strain evidence="1">FAVT5</strain>
    </source>
</reference>
<name>A0ACA8ZDB5_9BACL</name>
<dbReference type="EMBL" id="LR792684">
    <property type="protein sequence ID" value="CAB3394784.1"/>
    <property type="molecule type" value="Genomic_DNA"/>
</dbReference>
<dbReference type="Proteomes" id="UP000501793">
    <property type="component" value="Chromosome"/>
</dbReference>
<accession>A0ACA8ZDB5</accession>
<organism evidence="1 2">
    <name type="scientific">Kyrpidia spormannii</name>
    <dbReference type="NCBI Taxonomy" id="2055160"/>
    <lineage>
        <taxon>Bacteria</taxon>
        <taxon>Bacillati</taxon>
        <taxon>Bacillota</taxon>
        <taxon>Bacilli</taxon>
        <taxon>Bacillales</taxon>
        <taxon>Alicyclobacillaceae</taxon>
        <taxon>Kyrpidia</taxon>
    </lineage>
</organism>
<gene>
    <name evidence="1" type="ORF">FAVT5_3055</name>
</gene>
<proteinExistence type="predicted"/>
<sequence length="232" mass="25106">MKRRLILVVLVIAIVVAGGGIGAYYWYNATHYVSTDDARIAGDVYRIMPRVAGKLTALNIQEGDYVVADQIVGQQEISNLPNSQLDNALLRAPADGTVIKTLAKVGEVVSPGQPVALIVNKKQVYVWANIEETDLAKVKTGQPVDFTVDSYPGMLFAGKVKEIGEATNSTFSAIPAVNTSGNFTKVTQRIPVKISIDDLHGVDLSPGMSVEVRIHLKDKEGTRTLFIGRSNR</sequence>
<keyword evidence="2" id="KW-1185">Reference proteome</keyword>